<reference evidence="2" key="2">
    <citation type="submission" date="2020-08" db="EMBL/GenBank/DDBJ databases">
        <title>Plant Genome Project.</title>
        <authorList>
            <person name="Zhang R.-G."/>
        </authorList>
    </citation>
    <scope>NUCLEOTIDE SEQUENCE</scope>
    <source>
        <strain evidence="2">Huo1</strain>
        <tissue evidence="2">Leaf</tissue>
    </source>
</reference>
<keyword evidence="1" id="KW-0732">Signal</keyword>
<feature type="signal peptide" evidence="1">
    <location>
        <begin position="1"/>
        <end position="26"/>
    </location>
</feature>
<dbReference type="EMBL" id="PNBA02000020">
    <property type="protein sequence ID" value="KAG6388618.1"/>
    <property type="molecule type" value="Genomic_DNA"/>
</dbReference>
<keyword evidence="3" id="KW-1185">Reference proteome</keyword>
<reference evidence="2" key="1">
    <citation type="submission" date="2018-01" db="EMBL/GenBank/DDBJ databases">
        <authorList>
            <person name="Mao J.F."/>
        </authorList>
    </citation>
    <scope>NUCLEOTIDE SEQUENCE</scope>
    <source>
        <strain evidence="2">Huo1</strain>
        <tissue evidence="2">Leaf</tissue>
    </source>
</reference>
<evidence type="ECO:0000256" key="1">
    <source>
        <dbReference type="SAM" id="SignalP"/>
    </source>
</evidence>
<sequence length="96" mass="10127">MSSKVLLLVGLFLAMALLISSEVASAKELDSLMAAADTMVADTVEEVTEEAMVAVAVEEATEAMEEDTEAVEEVTEAVEEVTAVAMEGITEDETQN</sequence>
<evidence type="ECO:0000313" key="2">
    <source>
        <dbReference type="EMBL" id="KAG6388618.1"/>
    </source>
</evidence>
<dbReference type="AlphaFoldDB" id="A0A8X8Z244"/>
<feature type="chain" id="PRO_5036459915" evidence="1">
    <location>
        <begin position="27"/>
        <end position="96"/>
    </location>
</feature>
<organism evidence="2">
    <name type="scientific">Salvia splendens</name>
    <name type="common">Scarlet sage</name>
    <dbReference type="NCBI Taxonomy" id="180675"/>
    <lineage>
        <taxon>Eukaryota</taxon>
        <taxon>Viridiplantae</taxon>
        <taxon>Streptophyta</taxon>
        <taxon>Embryophyta</taxon>
        <taxon>Tracheophyta</taxon>
        <taxon>Spermatophyta</taxon>
        <taxon>Magnoliopsida</taxon>
        <taxon>eudicotyledons</taxon>
        <taxon>Gunneridae</taxon>
        <taxon>Pentapetalae</taxon>
        <taxon>asterids</taxon>
        <taxon>lamiids</taxon>
        <taxon>Lamiales</taxon>
        <taxon>Lamiaceae</taxon>
        <taxon>Nepetoideae</taxon>
        <taxon>Mentheae</taxon>
        <taxon>Salviinae</taxon>
        <taxon>Salvia</taxon>
        <taxon>Salvia subgen. Calosphace</taxon>
        <taxon>core Calosphace</taxon>
    </lineage>
</organism>
<accession>A0A8X8Z244</accession>
<gene>
    <name evidence="2" type="ORF">SASPL_150050</name>
</gene>
<name>A0A8X8Z244_SALSN</name>
<evidence type="ECO:0000313" key="3">
    <source>
        <dbReference type="Proteomes" id="UP000298416"/>
    </source>
</evidence>
<protein>
    <submittedName>
        <fullName evidence="2">Uncharacterized protein</fullName>
    </submittedName>
</protein>
<comment type="caution">
    <text evidence="2">The sequence shown here is derived from an EMBL/GenBank/DDBJ whole genome shotgun (WGS) entry which is preliminary data.</text>
</comment>
<proteinExistence type="predicted"/>
<dbReference type="Proteomes" id="UP000298416">
    <property type="component" value="Unassembled WGS sequence"/>
</dbReference>